<keyword evidence="1" id="KW-0732">Signal</keyword>
<sequence>MGLEVAWVMGVTVWWGMVEGLKGKVGRGGGYGGGWGLGFGLREGEWLEKGDGGLEGGWVNVVWWGCYGGVAMEVELVVKKKKRLERERGRFWGKRRERGC</sequence>
<dbReference type="AlphaFoldDB" id="A0A834XB37"/>
<evidence type="ECO:0000313" key="3">
    <source>
        <dbReference type="Proteomes" id="UP000634136"/>
    </source>
</evidence>
<feature type="signal peptide" evidence="1">
    <location>
        <begin position="1"/>
        <end position="20"/>
    </location>
</feature>
<evidence type="ECO:0000256" key="1">
    <source>
        <dbReference type="SAM" id="SignalP"/>
    </source>
</evidence>
<name>A0A834XB37_9FABA</name>
<reference evidence="2" key="1">
    <citation type="submission" date="2020-09" db="EMBL/GenBank/DDBJ databases">
        <title>Genome-Enabled Discovery of Anthraquinone Biosynthesis in Senna tora.</title>
        <authorList>
            <person name="Kang S.-H."/>
            <person name="Pandey R.P."/>
            <person name="Lee C.-M."/>
            <person name="Sim J.-S."/>
            <person name="Jeong J.-T."/>
            <person name="Choi B.-S."/>
            <person name="Jung M."/>
            <person name="Ginzburg D."/>
            <person name="Zhao K."/>
            <person name="Won S.Y."/>
            <person name="Oh T.-J."/>
            <person name="Yu Y."/>
            <person name="Kim N.-H."/>
            <person name="Lee O.R."/>
            <person name="Lee T.-H."/>
            <person name="Bashyal P."/>
            <person name="Kim T.-S."/>
            <person name="Lee W.-H."/>
            <person name="Kawkins C."/>
            <person name="Kim C.-K."/>
            <person name="Kim J.S."/>
            <person name="Ahn B.O."/>
            <person name="Rhee S.Y."/>
            <person name="Sohng J.K."/>
        </authorList>
    </citation>
    <scope>NUCLEOTIDE SEQUENCE</scope>
    <source>
        <tissue evidence="2">Leaf</tissue>
    </source>
</reference>
<dbReference type="EMBL" id="JAAIUW010000002">
    <property type="protein sequence ID" value="KAF7841581.1"/>
    <property type="molecule type" value="Genomic_DNA"/>
</dbReference>
<proteinExistence type="predicted"/>
<evidence type="ECO:0000313" key="2">
    <source>
        <dbReference type="EMBL" id="KAF7841581.1"/>
    </source>
</evidence>
<comment type="caution">
    <text evidence="2">The sequence shown here is derived from an EMBL/GenBank/DDBJ whole genome shotgun (WGS) entry which is preliminary data.</text>
</comment>
<keyword evidence="3" id="KW-1185">Reference proteome</keyword>
<accession>A0A834XB37</accession>
<organism evidence="2 3">
    <name type="scientific">Senna tora</name>
    <dbReference type="NCBI Taxonomy" id="362788"/>
    <lineage>
        <taxon>Eukaryota</taxon>
        <taxon>Viridiplantae</taxon>
        <taxon>Streptophyta</taxon>
        <taxon>Embryophyta</taxon>
        <taxon>Tracheophyta</taxon>
        <taxon>Spermatophyta</taxon>
        <taxon>Magnoliopsida</taxon>
        <taxon>eudicotyledons</taxon>
        <taxon>Gunneridae</taxon>
        <taxon>Pentapetalae</taxon>
        <taxon>rosids</taxon>
        <taxon>fabids</taxon>
        <taxon>Fabales</taxon>
        <taxon>Fabaceae</taxon>
        <taxon>Caesalpinioideae</taxon>
        <taxon>Cassia clade</taxon>
        <taxon>Senna</taxon>
    </lineage>
</organism>
<protein>
    <submittedName>
        <fullName evidence="2">Uncharacterized protein</fullName>
    </submittedName>
</protein>
<dbReference type="Proteomes" id="UP000634136">
    <property type="component" value="Unassembled WGS sequence"/>
</dbReference>
<feature type="chain" id="PRO_5032885645" evidence="1">
    <location>
        <begin position="21"/>
        <end position="100"/>
    </location>
</feature>
<gene>
    <name evidence="2" type="ORF">G2W53_003879</name>
</gene>